<gene>
    <name evidence="2" type="ORF">LVIROSA_LOCUS35171</name>
</gene>
<evidence type="ECO:0000313" key="3">
    <source>
        <dbReference type="Proteomes" id="UP001157418"/>
    </source>
</evidence>
<keyword evidence="1" id="KW-0472">Membrane</keyword>
<keyword evidence="1" id="KW-0812">Transmembrane</keyword>
<feature type="transmembrane region" description="Helical" evidence="1">
    <location>
        <begin position="16"/>
        <end position="34"/>
    </location>
</feature>
<dbReference type="AlphaFoldDB" id="A0AAU9PJH6"/>
<accession>A0AAU9PJH6</accession>
<dbReference type="Proteomes" id="UP001157418">
    <property type="component" value="Unassembled WGS sequence"/>
</dbReference>
<comment type="caution">
    <text evidence="2">The sequence shown here is derived from an EMBL/GenBank/DDBJ whole genome shotgun (WGS) entry which is preliminary data.</text>
</comment>
<name>A0AAU9PJH6_9ASTR</name>
<organism evidence="2 3">
    <name type="scientific">Lactuca virosa</name>
    <dbReference type="NCBI Taxonomy" id="75947"/>
    <lineage>
        <taxon>Eukaryota</taxon>
        <taxon>Viridiplantae</taxon>
        <taxon>Streptophyta</taxon>
        <taxon>Embryophyta</taxon>
        <taxon>Tracheophyta</taxon>
        <taxon>Spermatophyta</taxon>
        <taxon>Magnoliopsida</taxon>
        <taxon>eudicotyledons</taxon>
        <taxon>Gunneridae</taxon>
        <taxon>Pentapetalae</taxon>
        <taxon>asterids</taxon>
        <taxon>campanulids</taxon>
        <taxon>Asterales</taxon>
        <taxon>Asteraceae</taxon>
        <taxon>Cichorioideae</taxon>
        <taxon>Cichorieae</taxon>
        <taxon>Lactucinae</taxon>
        <taxon>Lactuca</taxon>
    </lineage>
</organism>
<proteinExistence type="predicted"/>
<keyword evidence="3" id="KW-1185">Reference proteome</keyword>
<evidence type="ECO:0000313" key="2">
    <source>
        <dbReference type="EMBL" id="CAH1449700.1"/>
    </source>
</evidence>
<protein>
    <submittedName>
        <fullName evidence="2">Uncharacterized protein</fullName>
    </submittedName>
</protein>
<keyword evidence="1" id="KW-1133">Transmembrane helix</keyword>
<evidence type="ECO:0000256" key="1">
    <source>
        <dbReference type="SAM" id="Phobius"/>
    </source>
</evidence>
<reference evidence="2 3" key="1">
    <citation type="submission" date="2022-01" db="EMBL/GenBank/DDBJ databases">
        <authorList>
            <person name="Xiong W."/>
            <person name="Schranz E."/>
        </authorList>
    </citation>
    <scope>NUCLEOTIDE SEQUENCE [LARGE SCALE GENOMIC DNA]</scope>
</reference>
<sequence length="148" mass="16880">MGGQNLSAAAGERWQQVGWVAVDGSSNYFVFLLLRRVRKGNRLRTAITTVCLHRRSPPASTIVIPSSLPSGDVPNLSFNIFRFSIVLILTQQIFHRLNIGYFRVEDKPLFAYERRKGAAEYPFAEEINTHDLKRKVVVEAKKEKVYDL</sequence>
<dbReference type="EMBL" id="CAKMRJ010005634">
    <property type="protein sequence ID" value="CAH1449700.1"/>
    <property type="molecule type" value="Genomic_DNA"/>
</dbReference>